<gene>
    <name evidence="2" type="ORF">HD556DRAFT_1305616</name>
</gene>
<keyword evidence="3" id="KW-1185">Reference proteome</keyword>
<evidence type="ECO:0000313" key="3">
    <source>
        <dbReference type="Proteomes" id="UP000719766"/>
    </source>
</evidence>
<proteinExistence type="predicted"/>
<feature type="region of interest" description="Disordered" evidence="1">
    <location>
        <begin position="1"/>
        <end position="60"/>
    </location>
</feature>
<feature type="compositionally biased region" description="Basic and acidic residues" evidence="1">
    <location>
        <begin position="92"/>
        <end position="121"/>
    </location>
</feature>
<protein>
    <submittedName>
        <fullName evidence="2">Uncharacterized protein</fullName>
    </submittedName>
</protein>
<dbReference type="AlphaFoldDB" id="A0A9P7DNZ2"/>
<sequence>MRKRKVTQIPKYLSDASEGGLKSRNKGPRLCEVSQELPVNSEGSESGIQRTMTHSKESEVRVVTFGGPTIKVKQTRTGHGMEDQKCIQALEGDGHPSDDLDERMKLSEGKRSAEEYNVRHL</sequence>
<reference evidence="2" key="1">
    <citation type="journal article" date="2020" name="New Phytol.">
        <title>Comparative genomics reveals dynamic genome evolution in host specialist ectomycorrhizal fungi.</title>
        <authorList>
            <person name="Lofgren L.A."/>
            <person name="Nguyen N.H."/>
            <person name="Vilgalys R."/>
            <person name="Ruytinx J."/>
            <person name="Liao H.L."/>
            <person name="Branco S."/>
            <person name="Kuo A."/>
            <person name="LaButti K."/>
            <person name="Lipzen A."/>
            <person name="Andreopoulos W."/>
            <person name="Pangilinan J."/>
            <person name="Riley R."/>
            <person name="Hundley H."/>
            <person name="Na H."/>
            <person name="Barry K."/>
            <person name="Grigoriev I.V."/>
            <person name="Stajich J.E."/>
            <person name="Kennedy P.G."/>
        </authorList>
    </citation>
    <scope>NUCLEOTIDE SEQUENCE</scope>
    <source>
        <strain evidence="2">S12</strain>
    </source>
</reference>
<dbReference type="RefSeq" id="XP_041163801.1">
    <property type="nucleotide sequence ID" value="XM_041299804.1"/>
</dbReference>
<comment type="caution">
    <text evidence="2">The sequence shown here is derived from an EMBL/GenBank/DDBJ whole genome shotgun (WGS) entry which is preliminary data.</text>
</comment>
<evidence type="ECO:0000313" key="2">
    <source>
        <dbReference type="EMBL" id="KAG1799402.1"/>
    </source>
</evidence>
<dbReference type="EMBL" id="JABBWE010000011">
    <property type="protein sequence ID" value="KAG1799402.1"/>
    <property type="molecule type" value="Genomic_DNA"/>
</dbReference>
<dbReference type="GeneID" id="64593568"/>
<name>A0A9P7DNZ2_9AGAM</name>
<organism evidence="2 3">
    <name type="scientific">Suillus plorans</name>
    <dbReference type="NCBI Taxonomy" id="116603"/>
    <lineage>
        <taxon>Eukaryota</taxon>
        <taxon>Fungi</taxon>
        <taxon>Dikarya</taxon>
        <taxon>Basidiomycota</taxon>
        <taxon>Agaricomycotina</taxon>
        <taxon>Agaricomycetes</taxon>
        <taxon>Agaricomycetidae</taxon>
        <taxon>Boletales</taxon>
        <taxon>Suillineae</taxon>
        <taxon>Suillaceae</taxon>
        <taxon>Suillus</taxon>
    </lineage>
</organism>
<evidence type="ECO:0000256" key="1">
    <source>
        <dbReference type="SAM" id="MobiDB-lite"/>
    </source>
</evidence>
<feature type="compositionally biased region" description="Polar residues" evidence="1">
    <location>
        <begin position="37"/>
        <end position="52"/>
    </location>
</feature>
<dbReference type="Proteomes" id="UP000719766">
    <property type="component" value="Unassembled WGS sequence"/>
</dbReference>
<feature type="region of interest" description="Disordered" evidence="1">
    <location>
        <begin position="90"/>
        <end position="121"/>
    </location>
</feature>
<accession>A0A9P7DNZ2</accession>